<accession>A0A9Q0F4A8</accession>
<evidence type="ECO:0000256" key="1">
    <source>
        <dbReference type="ARBA" id="ARBA00008455"/>
    </source>
</evidence>
<dbReference type="OrthoDB" id="1651340at2759"/>
<dbReference type="SUPFAM" id="SSF54001">
    <property type="entry name" value="Cysteine proteinases"/>
    <property type="match status" value="1"/>
</dbReference>
<dbReference type="InterPro" id="IPR025660">
    <property type="entry name" value="Pept_his_AS"/>
</dbReference>
<sequence>MRHTRIIDVPSSWINDKLDDVALMAEVHKRPVVAVLEIGVDSFRAHKTNDPPYSGPKPGEKNRGLHAVTIVGYGRDEFLRPYWKCRNSWGPNWGENGYGRLKRAITKDEKSIFKEVGAFDM</sequence>
<keyword evidence="4" id="KW-0788">Thiol protease</keyword>
<comment type="similarity">
    <text evidence="1">Belongs to the peptidase C1 family.</text>
</comment>
<dbReference type="PANTHER" id="PTHR12411">
    <property type="entry name" value="CYSTEINE PROTEASE FAMILY C1-RELATED"/>
    <property type="match status" value="1"/>
</dbReference>
<reference evidence="6" key="1">
    <citation type="submission" date="2022-02" db="EMBL/GenBank/DDBJ databases">
        <authorList>
            <person name="Henning P.M."/>
            <person name="McCubbin A.G."/>
            <person name="Shore J.S."/>
        </authorList>
    </citation>
    <scope>NUCLEOTIDE SEQUENCE</scope>
    <source>
        <strain evidence="6">F60SS</strain>
        <tissue evidence="6">Leaves</tissue>
    </source>
</reference>
<evidence type="ECO:0000313" key="7">
    <source>
        <dbReference type="Proteomes" id="UP001141552"/>
    </source>
</evidence>
<gene>
    <name evidence="6" type="ORF">Tsubulata_032613</name>
</gene>
<dbReference type="Pfam" id="PF00112">
    <property type="entry name" value="Peptidase_C1"/>
    <property type="match status" value="1"/>
</dbReference>
<dbReference type="InterPro" id="IPR000668">
    <property type="entry name" value="Peptidase_C1A_C"/>
</dbReference>
<proteinExistence type="inferred from homology"/>
<keyword evidence="2" id="KW-0645">Protease</keyword>
<dbReference type="Proteomes" id="UP001141552">
    <property type="component" value="Unassembled WGS sequence"/>
</dbReference>
<evidence type="ECO:0000256" key="3">
    <source>
        <dbReference type="ARBA" id="ARBA00022801"/>
    </source>
</evidence>
<dbReference type="InterPro" id="IPR038765">
    <property type="entry name" value="Papain-like_cys_pep_sf"/>
</dbReference>
<dbReference type="AlphaFoldDB" id="A0A9Q0F4A8"/>
<name>A0A9Q0F4A8_9ROSI</name>
<comment type="caution">
    <text evidence="6">The sequence shown here is derived from an EMBL/GenBank/DDBJ whole genome shotgun (WGS) entry which is preliminary data.</text>
</comment>
<dbReference type="PROSITE" id="PS00639">
    <property type="entry name" value="THIOL_PROTEASE_HIS"/>
    <property type="match status" value="1"/>
</dbReference>
<organism evidence="6 7">
    <name type="scientific">Turnera subulata</name>
    <dbReference type="NCBI Taxonomy" id="218843"/>
    <lineage>
        <taxon>Eukaryota</taxon>
        <taxon>Viridiplantae</taxon>
        <taxon>Streptophyta</taxon>
        <taxon>Embryophyta</taxon>
        <taxon>Tracheophyta</taxon>
        <taxon>Spermatophyta</taxon>
        <taxon>Magnoliopsida</taxon>
        <taxon>eudicotyledons</taxon>
        <taxon>Gunneridae</taxon>
        <taxon>Pentapetalae</taxon>
        <taxon>rosids</taxon>
        <taxon>fabids</taxon>
        <taxon>Malpighiales</taxon>
        <taxon>Passifloraceae</taxon>
        <taxon>Turnera</taxon>
    </lineage>
</organism>
<keyword evidence="3" id="KW-0378">Hydrolase</keyword>
<evidence type="ECO:0000256" key="4">
    <source>
        <dbReference type="ARBA" id="ARBA00022807"/>
    </source>
</evidence>
<feature type="domain" description="Peptidase C1A papain C-terminal" evidence="5">
    <location>
        <begin position="19"/>
        <end position="106"/>
    </location>
</feature>
<evidence type="ECO:0000256" key="2">
    <source>
        <dbReference type="ARBA" id="ARBA00022670"/>
    </source>
</evidence>
<dbReference type="Gene3D" id="3.90.70.10">
    <property type="entry name" value="Cysteine proteinases"/>
    <property type="match status" value="1"/>
</dbReference>
<evidence type="ECO:0000259" key="5">
    <source>
        <dbReference type="Pfam" id="PF00112"/>
    </source>
</evidence>
<protein>
    <recommendedName>
        <fullName evidence="5">Peptidase C1A papain C-terminal domain-containing protein</fullName>
    </recommendedName>
</protein>
<dbReference type="InterPro" id="IPR013128">
    <property type="entry name" value="Peptidase_C1A"/>
</dbReference>
<dbReference type="GO" id="GO:0008234">
    <property type="term" value="F:cysteine-type peptidase activity"/>
    <property type="evidence" value="ECO:0007669"/>
    <property type="project" value="UniProtKB-KW"/>
</dbReference>
<keyword evidence="7" id="KW-1185">Reference proteome</keyword>
<dbReference type="GO" id="GO:0006508">
    <property type="term" value="P:proteolysis"/>
    <property type="evidence" value="ECO:0007669"/>
    <property type="project" value="UniProtKB-KW"/>
</dbReference>
<reference evidence="6" key="2">
    <citation type="journal article" date="2023" name="Plants (Basel)">
        <title>Annotation of the Turnera subulata (Passifloraceae) Draft Genome Reveals the S-Locus Evolved after the Divergence of Turneroideae from Passifloroideae in a Stepwise Manner.</title>
        <authorList>
            <person name="Henning P.M."/>
            <person name="Roalson E.H."/>
            <person name="Mir W."/>
            <person name="McCubbin A.G."/>
            <person name="Shore J.S."/>
        </authorList>
    </citation>
    <scope>NUCLEOTIDE SEQUENCE</scope>
    <source>
        <strain evidence="6">F60SS</strain>
    </source>
</reference>
<evidence type="ECO:0000313" key="6">
    <source>
        <dbReference type="EMBL" id="KAJ4824427.1"/>
    </source>
</evidence>
<dbReference type="EMBL" id="JAKUCV010007191">
    <property type="protein sequence ID" value="KAJ4824427.1"/>
    <property type="molecule type" value="Genomic_DNA"/>
</dbReference>